<dbReference type="InterPro" id="IPR002891">
    <property type="entry name" value="APS"/>
</dbReference>
<dbReference type="InterPro" id="IPR044138">
    <property type="entry name" value="CysN_II"/>
</dbReference>
<organism evidence="14 15">
    <name type="scientific">Gordonia neofelifaecis NRRL B-59395</name>
    <dbReference type="NCBI Taxonomy" id="644548"/>
    <lineage>
        <taxon>Bacteria</taxon>
        <taxon>Bacillati</taxon>
        <taxon>Actinomycetota</taxon>
        <taxon>Actinomycetes</taxon>
        <taxon>Mycobacteriales</taxon>
        <taxon>Gordoniaceae</taxon>
        <taxon>Gordonia</taxon>
    </lineage>
</organism>
<dbReference type="Gene3D" id="3.40.50.300">
    <property type="entry name" value="P-loop containing nucleotide triphosphate hydrolases"/>
    <property type="match status" value="2"/>
</dbReference>
<dbReference type="InterPro" id="IPR009001">
    <property type="entry name" value="Transl_elong_EF1A/Init_IF2_C"/>
</dbReference>
<dbReference type="AlphaFoldDB" id="F1YMZ9"/>
<evidence type="ECO:0000313" key="15">
    <source>
        <dbReference type="Proteomes" id="UP000035065"/>
    </source>
</evidence>
<keyword evidence="12" id="KW-0597">Phosphoprotein</keyword>
<feature type="active site" description="Phosphoserine intermediate" evidence="12">
    <location>
        <position position="540"/>
    </location>
</feature>
<feature type="domain" description="Tr-type G" evidence="13">
    <location>
        <begin position="20"/>
        <end position="233"/>
    </location>
</feature>
<dbReference type="FunFam" id="3.40.50.300:FF:000119">
    <property type="entry name" value="Sulfate adenylyltransferase subunit 1"/>
    <property type="match status" value="1"/>
</dbReference>
<evidence type="ECO:0000259" key="13">
    <source>
        <dbReference type="PROSITE" id="PS51722"/>
    </source>
</evidence>
<comment type="similarity">
    <text evidence="4">In the N-terminal section; belongs to the TRAFAC class translation factor GTPase superfamily. Classic translation factor GTPase family. CysN/NodQ subfamily.</text>
</comment>
<evidence type="ECO:0000256" key="9">
    <source>
        <dbReference type="ARBA" id="ARBA00023134"/>
    </source>
</evidence>
<dbReference type="SUPFAM" id="SSF50465">
    <property type="entry name" value="EF-Tu/eEF-1alpha/eIF2-gamma C-terminal domain"/>
    <property type="match status" value="1"/>
</dbReference>
<dbReference type="PANTHER" id="PTHR23115">
    <property type="entry name" value="TRANSLATION FACTOR"/>
    <property type="match status" value="1"/>
</dbReference>
<dbReference type="InterPro" id="IPR009000">
    <property type="entry name" value="Transl_B-barrel_sf"/>
</dbReference>
<comment type="catalytic activity">
    <reaction evidence="11">
        <text>sulfate + ATP + H(+) = adenosine 5'-phosphosulfate + diphosphate</text>
        <dbReference type="Rhea" id="RHEA:18133"/>
        <dbReference type="ChEBI" id="CHEBI:15378"/>
        <dbReference type="ChEBI" id="CHEBI:16189"/>
        <dbReference type="ChEBI" id="CHEBI:30616"/>
        <dbReference type="ChEBI" id="CHEBI:33019"/>
        <dbReference type="ChEBI" id="CHEBI:58243"/>
        <dbReference type="EC" id="2.7.7.4"/>
    </reaction>
</comment>
<protein>
    <recommendedName>
        <fullName evidence="12">Adenylyl-sulfate kinase</fullName>
        <ecNumber evidence="12">2.7.1.25</ecNumber>
    </recommendedName>
    <alternativeName>
        <fullName evidence="12">APS kinase</fullName>
    </alternativeName>
    <alternativeName>
        <fullName evidence="12">ATP adenosine-5'-phosphosulfate 3'-phosphotransferase</fullName>
    </alternativeName>
    <alternativeName>
        <fullName evidence="12">Adenosine-5'-phosphosulfate kinase</fullName>
    </alternativeName>
</protein>
<dbReference type="NCBIfam" id="TIGR00455">
    <property type="entry name" value="apsK"/>
    <property type="match status" value="1"/>
</dbReference>
<evidence type="ECO:0000256" key="5">
    <source>
        <dbReference type="ARBA" id="ARBA00022679"/>
    </source>
</evidence>
<dbReference type="CDD" id="cd04095">
    <property type="entry name" value="CysN_NoDQ_III"/>
    <property type="match status" value="1"/>
</dbReference>
<dbReference type="InterPro" id="IPR027417">
    <property type="entry name" value="P-loop_NTPase"/>
</dbReference>
<proteinExistence type="inferred from homology"/>
<evidence type="ECO:0000256" key="3">
    <source>
        <dbReference type="ARBA" id="ARBA00005438"/>
    </source>
</evidence>
<dbReference type="GO" id="GO:0070814">
    <property type="term" value="P:hydrogen sulfide biosynthetic process"/>
    <property type="evidence" value="ECO:0007669"/>
    <property type="project" value="UniProtKB-UniRule"/>
</dbReference>
<evidence type="ECO:0000256" key="6">
    <source>
        <dbReference type="ARBA" id="ARBA00022695"/>
    </source>
</evidence>
<keyword evidence="12 14" id="KW-0418">Kinase</keyword>
<dbReference type="GO" id="GO:0004781">
    <property type="term" value="F:sulfate adenylyltransferase (ATP) activity"/>
    <property type="evidence" value="ECO:0007669"/>
    <property type="project" value="UniProtKB-EC"/>
</dbReference>
<dbReference type="InterPro" id="IPR011779">
    <property type="entry name" value="SO4_adenylTrfase_lsu"/>
</dbReference>
<sequence>MSSDTQAGADVVDAEVVAPGELLRIATAGSVDDGKSTLIGRLLYDSKSILTDQLEAIERTSAQRGDEYADLALLTDGLRAEREQGITIDVAYRYFATQARKFIIADSPGHVQYTRNMVTGASTADLAIILIDARKGVLEQTRRHAFLSSLLGIPHLTVCVNKMDLVDYSRERFEEICDEVVAFAAKLNVTDMSFIPISALRGDNVVDKSEEMPWYTGRPLLSHLENVYIASDRNLRDARFPVQYVIRPQRSDGFDHRAFAGTVAGGTFAVGDKVVALPGGFGTTVKQIWGPGGVELDEAFASQAVSIALADEIDIVRGDMLVRPNNRPHVGRELDAMVCWFSESTTLTAGSTYRMLCGTRETRVRVEGLNYRLDVNTLHRDEDATGLALNEIGRLSLHAQHPVMFDEYRRNRATGSFILIDEATNATVAAGMISAPLARDSQVVWQSSKVTRENRSHRGATLWLTGLSGSGKSTIATELERRIVAEGRPAYLLDGDNLRHGLNGDLGFSDNDRRENIRRTAEVASLFADSGAVALVSLISPFAAERRRAREIHEAADLPFYEIFVDTPLDDCEARDPKGLYAKARSGEISQFTGIDSPYEVPEHPDLVVHPADGSPAAIAERIMRDLGL</sequence>
<keyword evidence="6 14" id="KW-0548">Nucleotidyltransferase</keyword>
<dbReference type="Pfam" id="PF00009">
    <property type="entry name" value="GTP_EFTU"/>
    <property type="match status" value="1"/>
</dbReference>
<dbReference type="CDD" id="cd02027">
    <property type="entry name" value="APSK"/>
    <property type="match status" value="1"/>
</dbReference>
<dbReference type="UniPathway" id="UPA00140">
    <property type="reaction ID" value="UER00205"/>
</dbReference>
<feature type="binding site" evidence="12">
    <location>
        <begin position="466"/>
        <end position="473"/>
    </location>
    <ligand>
        <name>ATP</name>
        <dbReference type="ChEBI" id="CHEBI:30616"/>
    </ligand>
</feature>
<comment type="similarity">
    <text evidence="12">Belongs to the APS kinase family.</text>
</comment>
<accession>F1YMZ9</accession>
<dbReference type="NCBIfam" id="TIGR00231">
    <property type="entry name" value="small_GTP"/>
    <property type="match status" value="1"/>
</dbReference>
<dbReference type="GO" id="GO:0000103">
    <property type="term" value="P:sulfate assimilation"/>
    <property type="evidence" value="ECO:0007669"/>
    <property type="project" value="UniProtKB-UniRule"/>
</dbReference>
<evidence type="ECO:0000256" key="7">
    <source>
        <dbReference type="ARBA" id="ARBA00022741"/>
    </source>
</evidence>
<name>F1YMZ9_9ACTN</name>
<dbReference type="EC" id="2.7.1.25" evidence="12"/>
<evidence type="ECO:0000256" key="4">
    <source>
        <dbReference type="ARBA" id="ARBA00007237"/>
    </source>
</evidence>
<dbReference type="Pfam" id="PF22594">
    <property type="entry name" value="GTP-eEF1A_C"/>
    <property type="match status" value="1"/>
</dbReference>
<dbReference type="NCBIfam" id="NF004035">
    <property type="entry name" value="PRK05506.1"/>
    <property type="match status" value="1"/>
</dbReference>
<dbReference type="GO" id="GO:0003924">
    <property type="term" value="F:GTPase activity"/>
    <property type="evidence" value="ECO:0007669"/>
    <property type="project" value="InterPro"/>
</dbReference>
<dbReference type="Gene3D" id="2.40.30.10">
    <property type="entry name" value="Translation factors"/>
    <property type="match status" value="2"/>
</dbReference>
<dbReference type="InterPro" id="IPR031157">
    <property type="entry name" value="G_TR_CS"/>
</dbReference>
<keyword evidence="5 12" id="KW-0808">Transferase</keyword>
<dbReference type="InterPro" id="IPR000795">
    <property type="entry name" value="T_Tr_GTP-bd_dom"/>
</dbReference>
<evidence type="ECO:0000256" key="2">
    <source>
        <dbReference type="ARBA" id="ARBA00002357"/>
    </source>
</evidence>
<dbReference type="InterPro" id="IPR005225">
    <property type="entry name" value="Small_GTP-bd"/>
</dbReference>
<gene>
    <name evidence="12" type="primary">cysC</name>
    <name evidence="14" type="ORF">SCNU_16533</name>
</gene>
<evidence type="ECO:0000313" key="14">
    <source>
        <dbReference type="EMBL" id="EGD53886.1"/>
    </source>
</evidence>
<keyword evidence="15" id="KW-1185">Reference proteome</keyword>
<dbReference type="InterPro" id="IPR059117">
    <property type="entry name" value="APS_kinase_dom"/>
</dbReference>
<reference evidence="14 15" key="1">
    <citation type="journal article" date="2011" name="J. Bacteriol.">
        <title>Draft Genome Sequence of Gordonia neofelifaecis NRRL B-59395, a Cholesterol-Degrading Actinomycete.</title>
        <authorList>
            <person name="Ge F."/>
            <person name="Li W."/>
            <person name="Chen G."/>
            <person name="Liu Y."/>
            <person name="Zhang G."/>
            <person name="Yong B."/>
            <person name="Wang Q."/>
            <person name="Wang N."/>
            <person name="Huang Z."/>
            <person name="Li W."/>
            <person name="Wang J."/>
            <person name="Wu C."/>
            <person name="Xie Q."/>
            <person name="Liu G."/>
        </authorList>
    </citation>
    <scope>NUCLEOTIDE SEQUENCE [LARGE SCALE GENOMIC DNA]</scope>
    <source>
        <strain evidence="14 15">NRRL B-59395</strain>
    </source>
</reference>
<evidence type="ECO:0000256" key="10">
    <source>
        <dbReference type="ARBA" id="ARBA00023268"/>
    </source>
</evidence>
<comment type="function">
    <text evidence="12">Catalyzes the synthesis of activated sulfate.</text>
</comment>
<dbReference type="GO" id="GO:0004020">
    <property type="term" value="F:adenylylsulfate kinase activity"/>
    <property type="evidence" value="ECO:0007669"/>
    <property type="project" value="UniProtKB-UniRule"/>
</dbReference>
<dbReference type="InterPro" id="IPR044139">
    <property type="entry name" value="CysN_NoDQ_III"/>
</dbReference>
<dbReference type="EMBL" id="AEUD01000016">
    <property type="protein sequence ID" value="EGD53886.1"/>
    <property type="molecule type" value="Genomic_DNA"/>
</dbReference>
<dbReference type="RefSeq" id="WP_009680502.1">
    <property type="nucleotide sequence ID" value="NZ_AEUD01000016.1"/>
</dbReference>
<dbReference type="SUPFAM" id="SSF52540">
    <property type="entry name" value="P-loop containing nucleoside triphosphate hydrolases"/>
    <property type="match status" value="2"/>
</dbReference>
<comment type="pathway">
    <text evidence="12">Sulfur metabolism; hydrogen sulfide biosynthesis; sulfite from sulfate: step 2/3.</text>
</comment>
<keyword evidence="10" id="KW-0511">Multifunctional enzyme</keyword>
<dbReference type="PRINTS" id="PR00315">
    <property type="entry name" value="ELONGATNFCT"/>
</dbReference>
<dbReference type="InterPro" id="IPR041757">
    <property type="entry name" value="CysN_GTP-bd"/>
</dbReference>
<dbReference type="CDD" id="cd04166">
    <property type="entry name" value="CysN_ATPS"/>
    <property type="match status" value="1"/>
</dbReference>
<comment type="caution">
    <text evidence="14">The sequence shown here is derived from an EMBL/GenBank/DDBJ whole genome shotgun (WGS) entry which is preliminary data.</text>
</comment>
<comment type="function">
    <text evidence="2">APS kinase catalyzes the synthesis of activated sulfate.</text>
</comment>
<dbReference type="Pfam" id="PF01583">
    <property type="entry name" value="APS_kinase"/>
    <property type="match status" value="1"/>
</dbReference>
<dbReference type="CDD" id="cd03695">
    <property type="entry name" value="CysN_NodQ_II"/>
    <property type="match status" value="1"/>
</dbReference>
<keyword evidence="7 12" id="KW-0547">Nucleotide-binding</keyword>
<comment type="similarity">
    <text evidence="3">In the C-terminal section; belongs to the APS kinase family.</text>
</comment>
<dbReference type="STRING" id="644548.SCNU_16533"/>
<dbReference type="GO" id="GO:0005524">
    <property type="term" value="F:ATP binding"/>
    <property type="evidence" value="ECO:0007669"/>
    <property type="project" value="UniProtKB-UniRule"/>
</dbReference>
<dbReference type="Proteomes" id="UP000035065">
    <property type="component" value="Unassembled WGS sequence"/>
</dbReference>
<dbReference type="PROSITE" id="PS51722">
    <property type="entry name" value="G_TR_2"/>
    <property type="match status" value="1"/>
</dbReference>
<dbReference type="InterPro" id="IPR050100">
    <property type="entry name" value="TRAFAC_GTPase_members"/>
</dbReference>
<evidence type="ECO:0000256" key="12">
    <source>
        <dbReference type="HAMAP-Rule" id="MF_00065"/>
    </source>
</evidence>
<dbReference type="eggNOG" id="COG0529">
    <property type="taxonomic scope" value="Bacteria"/>
</dbReference>
<evidence type="ECO:0000256" key="1">
    <source>
        <dbReference type="ARBA" id="ARBA00001823"/>
    </source>
</evidence>
<dbReference type="PROSITE" id="PS00301">
    <property type="entry name" value="G_TR_1"/>
    <property type="match status" value="1"/>
</dbReference>
<keyword evidence="9" id="KW-0342">GTP-binding</keyword>
<comment type="catalytic activity">
    <reaction evidence="1 12">
        <text>adenosine 5'-phosphosulfate + ATP = 3'-phosphoadenylyl sulfate + ADP + H(+)</text>
        <dbReference type="Rhea" id="RHEA:24152"/>
        <dbReference type="ChEBI" id="CHEBI:15378"/>
        <dbReference type="ChEBI" id="CHEBI:30616"/>
        <dbReference type="ChEBI" id="CHEBI:58243"/>
        <dbReference type="ChEBI" id="CHEBI:58339"/>
        <dbReference type="ChEBI" id="CHEBI:456216"/>
        <dbReference type="EC" id="2.7.1.25"/>
    </reaction>
</comment>
<dbReference type="OrthoDB" id="9804504at2"/>
<dbReference type="SUPFAM" id="SSF50447">
    <property type="entry name" value="Translation proteins"/>
    <property type="match status" value="1"/>
</dbReference>
<dbReference type="HAMAP" id="MF_00065">
    <property type="entry name" value="Adenylyl_sulf_kinase"/>
    <property type="match status" value="1"/>
</dbReference>
<keyword evidence="8 12" id="KW-0067">ATP-binding</keyword>
<dbReference type="InterPro" id="IPR054696">
    <property type="entry name" value="GTP-eEF1A_C"/>
</dbReference>
<dbReference type="GO" id="GO:0005525">
    <property type="term" value="F:GTP binding"/>
    <property type="evidence" value="ECO:0007669"/>
    <property type="project" value="UniProtKB-KW"/>
</dbReference>
<dbReference type="eggNOG" id="COG2895">
    <property type="taxonomic scope" value="Bacteria"/>
</dbReference>
<dbReference type="NCBIfam" id="TIGR02034">
    <property type="entry name" value="CysN"/>
    <property type="match status" value="1"/>
</dbReference>
<evidence type="ECO:0000256" key="11">
    <source>
        <dbReference type="ARBA" id="ARBA00049370"/>
    </source>
</evidence>
<evidence type="ECO:0000256" key="8">
    <source>
        <dbReference type="ARBA" id="ARBA00022840"/>
    </source>
</evidence>
<dbReference type="NCBIfam" id="NF003013">
    <property type="entry name" value="PRK03846.1"/>
    <property type="match status" value="1"/>
</dbReference>